<name>A0A927JBV7_9ACTN</name>
<organism evidence="1 2">
    <name type="scientific">Lolliginicoccus lacisalsi</name>
    <dbReference type="NCBI Taxonomy" id="2742202"/>
    <lineage>
        <taxon>Bacteria</taxon>
        <taxon>Bacillati</taxon>
        <taxon>Actinomycetota</taxon>
        <taxon>Actinomycetes</taxon>
        <taxon>Mycobacteriales</taxon>
        <taxon>Hoyosellaceae</taxon>
        <taxon>Lolliginicoccus</taxon>
    </lineage>
</organism>
<dbReference type="EMBL" id="JACYWE010000002">
    <property type="protein sequence ID" value="MBD8505557.1"/>
    <property type="molecule type" value="Genomic_DNA"/>
</dbReference>
<keyword evidence="2" id="KW-1185">Reference proteome</keyword>
<proteinExistence type="predicted"/>
<comment type="caution">
    <text evidence="1">The sequence shown here is derived from an EMBL/GenBank/DDBJ whole genome shotgun (WGS) entry which is preliminary data.</text>
</comment>
<accession>A0A927JBV7</accession>
<dbReference type="AlphaFoldDB" id="A0A927JBV7"/>
<gene>
    <name evidence="1" type="ORF">HT102_03510</name>
</gene>
<reference evidence="1" key="1">
    <citation type="submission" date="2020-09" db="EMBL/GenBank/DDBJ databases">
        <title>Hoyosella lacisalsi sp. nov., a halotolerant actinobacterium isolated from soil of Lake Gudzhirganskoe.</title>
        <authorList>
            <person name="Yang Q."/>
            <person name="Guo P.Y."/>
            <person name="Liu S.W."/>
            <person name="Li F.N."/>
            <person name="Sun C.H."/>
        </authorList>
    </citation>
    <scope>NUCLEOTIDE SEQUENCE</scope>
    <source>
        <strain evidence="1">G463</strain>
    </source>
</reference>
<evidence type="ECO:0000313" key="2">
    <source>
        <dbReference type="Proteomes" id="UP000642993"/>
    </source>
</evidence>
<evidence type="ECO:0000313" key="1">
    <source>
        <dbReference type="EMBL" id="MBD8505557.1"/>
    </source>
</evidence>
<sequence>MDPVSFAALLPLLVEATQRADGSVFGFWSGHNDVRPRQSGGFTQGEFDPARHVLAGRELILLQGDISALADQVTQHPNSVARPPTVMWPRHRSWHVLSDIDFDSTIIGGGSGLW</sequence>
<protein>
    <submittedName>
        <fullName evidence="1">Uncharacterized protein</fullName>
    </submittedName>
</protein>
<dbReference type="Proteomes" id="UP000642993">
    <property type="component" value="Unassembled WGS sequence"/>
</dbReference>
<dbReference type="RefSeq" id="WP_192038053.1">
    <property type="nucleotide sequence ID" value="NZ_JACYWE010000002.1"/>
</dbReference>